<evidence type="ECO:0000259" key="4">
    <source>
        <dbReference type="PROSITE" id="PS50118"/>
    </source>
</evidence>
<dbReference type="InterPro" id="IPR009071">
    <property type="entry name" value="HMG_box_dom"/>
</dbReference>
<feature type="compositionally biased region" description="Polar residues" evidence="3">
    <location>
        <begin position="36"/>
        <end position="47"/>
    </location>
</feature>
<proteinExistence type="predicted"/>
<feature type="compositionally biased region" description="Low complexity" evidence="3">
    <location>
        <begin position="78"/>
        <end position="87"/>
    </location>
</feature>
<dbReference type="GO" id="GO:0003677">
    <property type="term" value="F:DNA binding"/>
    <property type="evidence" value="ECO:0007669"/>
    <property type="project" value="UniProtKB-UniRule"/>
</dbReference>
<dbReference type="PROSITE" id="PS50118">
    <property type="entry name" value="HMG_BOX_2"/>
    <property type="match status" value="2"/>
</dbReference>
<evidence type="ECO:0000313" key="5">
    <source>
        <dbReference type="EMBL" id="ORY79678.1"/>
    </source>
</evidence>
<keyword evidence="2" id="KW-0539">Nucleus</keyword>
<feature type="compositionally biased region" description="Low complexity" evidence="3">
    <location>
        <begin position="10"/>
        <end position="28"/>
    </location>
</feature>
<organism evidence="5 6">
    <name type="scientific">Neocallimastix californiae</name>
    <dbReference type="NCBI Taxonomy" id="1754190"/>
    <lineage>
        <taxon>Eukaryota</taxon>
        <taxon>Fungi</taxon>
        <taxon>Fungi incertae sedis</taxon>
        <taxon>Chytridiomycota</taxon>
        <taxon>Chytridiomycota incertae sedis</taxon>
        <taxon>Neocallimastigomycetes</taxon>
        <taxon>Neocallimastigales</taxon>
        <taxon>Neocallimastigaceae</taxon>
        <taxon>Neocallimastix</taxon>
    </lineage>
</organism>
<feature type="DNA-binding region" description="HMG box" evidence="2">
    <location>
        <begin position="280"/>
        <end position="335"/>
    </location>
</feature>
<name>A0A1Y2F700_9FUNG</name>
<keyword evidence="6" id="KW-1185">Reference proteome</keyword>
<dbReference type="AlphaFoldDB" id="A0A1Y2F700"/>
<feature type="region of interest" description="Disordered" evidence="3">
    <location>
        <begin position="73"/>
        <end position="125"/>
    </location>
</feature>
<dbReference type="SMART" id="SM00398">
    <property type="entry name" value="HMG"/>
    <property type="match status" value="2"/>
</dbReference>
<dbReference type="InterPro" id="IPR050342">
    <property type="entry name" value="HMGB"/>
</dbReference>
<feature type="domain" description="HMG box" evidence="4">
    <location>
        <begin position="280"/>
        <end position="335"/>
    </location>
</feature>
<dbReference type="OrthoDB" id="1919336at2759"/>
<dbReference type="Pfam" id="PF00505">
    <property type="entry name" value="HMG_box"/>
    <property type="match status" value="2"/>
</dbReference>
<comment type="caution">
    <text evidence="5">The sequence shown here is derived from an EMBL/GenBank/DDBJ whole genome shotgun (WGS) entry which is preliminary data.</text>
</comment>
<dbReference type="Gene3D" id="1.10.30.10">
    <property type="entry name" value="High mobility group box domain"/>
    <property type="match status" value="2"/>
</dbReference>
<evidence type="ECO:0000256" key="1">
    <source>
        <dbReference type="ARBA" id="ARBA00023125"/>
    </source>
</evidence>
<feature type="domain" description="HMG box" evidence="4">
    <location>
        <begin position="397"/>
        <end position="465"/>
    </location>
</feature>
<feature type="region of interest" description="Disordered" evidence="3">
    <location>
        <begin position="1"/>
        <end position="47"/>
    </location>
</feature>
<feature type="DNA-binding region" description="HMG box" evidence="2">
    <location>
        <begin position="397"/>
        <end position="465"/>
    </location>
</feature>
<feature type="region of interest" description="Disordered" evidence="3">
    <location>
        <begin position="234"/>
        <end position="254"/>
    </location>
</feature>
<dbReference type="STRING" id="1754190.A0A1Y2F700"/>
<accession>A0A1Y2F700</accession>
<gene>
    <name evidence="5" type="ORF">LY90DRAFT_698114</name>
</gene>
<feature type="compositionally biased region" description="Polar residues" evidence="3">
    <location>
        <begin position="93"/>
        <end position="125"/>
    </location>
</feature>
<dbReference type="GO" id="GO:0005634">
    <property type="term" value="C:nucleus"/>
    <property type="evidence" value="ECO:0007669"/>
    <property type="project" value="UniProtKB-UniRule"/>
</dbReference>
<dbReference type="Proteomes" id="UP000193920">
    <property type="component" value="Unassembled WGS sequence"/>
</dbReference>
<sequence>MFHYNPRMLQQQQVQFQAQSQQRQVPQQHTNRQRARQTQQGNKLSDITSQSFDLYGVQDPTFMVADNTAVQHPDQVYSQQQQLQSLSDRTAQREQPQFSQAPSHHTLQTLQSETTRPGAQPGFESSNHMMEYVDTEHAVDKTLNGNNQARWGNQQFVGLHADLQKPLQNNLAMEATEEELAAANGSANPDSPTPKVKRPMNAFLIFSLKMLKNNFDREHPDYVYTRRPNYTRKKRRFSNRAVQDASPSASGSSLGSPSMYYPYGPYAFPPIPFGYQTVPIKQPPNAYLLFNRTTRNKIKNEHPDISVSEVSKRVGEAWKFLPEEEKNKFYEEAKRLPAVGLPLGQNPLSQSPQGSAQEVQDAANFGYLGYPQMGMPPFPMTPLPKRRLRAPKDPTQPKHPSSAFLFFLREVRPQYTAKYPKNSLGPISKMISAAWKELSAEDKAKYAQKSEEDKKRYAIEMEMWLEAKKQKAAASS</sequence>
<keyword evidence="1 2" id="KW-0238">DNA-binding</keyword>
<evidence type="ECO:0000256" key="2">
    <source>
        <dbReference type="PROSITE-ProRule" id="PRU00267"/>
    </source>
</evidence>
<feature type="compositionally biased region" description="Low complexity" evidence="3">
    <location>
        <begin position="245"/>
        <end position="254"/>
    </location>
</feature>
<dbReference type="EMBL" id="MCOG01000014">
    <property type="protein sequence ID" value="ORY79678.1"/>
    <property type="molecule type" value="Genomic_DNA"/>
</dbReference>
<dbReference type="PANTHER" id="PTHR48112">
    <property type="entry name" value="HIGH MOBILITY GROUP PROTEIN DSP1"/>
    <property type="match status" value="1"/>
</dbReference>
<evidence type="ECO:0000313" key="6">
    <source>
        <dbReference type="Proteomes" id="UP000193920"/>
    </source>
</evidence>
<evidence type="ECO:0000256" key="3">
    <source>
        <dbReference type="SAM" id="MobiDB-lite"/>
    </source>
</evidence>
<dbReference type="CDD" id="cd00084">
    <property type="entry name" value="HMG-box_SF"/>
    <property type="match status" value="2"/>
</dbReference>
<dbReference type="InterPro" id="IPR036910">
    <property type="entry name" value="HMG_box_dom_sf"/>
</dbReference>
<dbReference type="SUPFAM" id="SSF47095">
    <property type="entry name" value="HMG-box"/>
    <property type="match status" value="2"/>
</dbReference>
<protein>
    <submittedName>
        <fullName evidence="5">HMG-box</fullName>
    </submittedName>
</protein>
<reference evidence="5 6" key="1">
    <citation type="submission" date="2016-08" db="EMBL/GenBank/DDBJ databases">
        <title>A Parts List for Fungal Cellulosomes Revealed by Comparative Genomics.</title>
        <authorList>
            <consortium name="DOE Joint Genome Institute"/>
            <person name="Haitjema C.H."/>
            <person name="Gilmore S.P."/>
            <person name="Henske J.K."/>
            <person name="Solomon K.V."/>
            <person name="De Groot R."/>
            <person name="Kuo A."/>
            <person name="Mondo S.J."/>
            <person name="Salamov A.A."/>
            <person name="Labutti K."/>
            <person name="Zhao Z."/>
            <person name="Chiniquy J."/>
            <person name="Barry K."/>
            <person name="Brewer H.M."/>
            <person name="Purvine S.O."/>
            <person name="Wright A.T."/>
            <person name="Boxma B."/>
            <person name="Van Alen T."/>
            <person name="Hackstein J.H."/>
            <person name="Baker S.E."/>
            <person name="Grigoriev I.V."/>
            <person name="O'Malley M.A."/>
        </authorList>
    </citation>
    <scope>NUCLEOTIDE SEQUENCE [LARGE SCALE GENOMIC DNA]</scope>
    <source>
        <strain evidence="5 6">G1</strain>
    </source>
</reference>